<dbReference type="InterPro" id="IPR000277">
    <property type="entry name" value="Cys/Met-Metab_PyrdxlP-dep_enz"/>
</dbReference>
<keyword evidence="4" id="KW-0663">Pyridoxal phosphate</keyword>
<evidence type="ECO:0000256" key="7">
    <source>
        <dbReference type="ARBA" id="ARBA00058439"/>
    </source>
</evidence>
<dbReference type="Gene3D" id="3.90.1150.10">
    <property type="entry name" value="Aspartate Aminotransferase, domain 1"/>
    <property type="match status" value="1"/>
</dbReference>
<dbReference type="GeneID" id="68360174"/>
<dbReference type="FunFam" id="3.40.640.10:FF:000111">
    <property type="entry name" value="Cystathionine gamma-synthase"/>
    <property type="match status" value="1"/>
</dbReference>
<comment type="caution">
    <text evidence="12">The sequence shown here is derived from an EMBL/GenBank/DDBJ whole genome shotgun (WGS) entry which is preliminary data.</text>
</comment>
<keyword evidence="13" id="KW-1185">Reference proteome</keyword>
<keyword evidence="5" id="KW-0486">Methionine biosynthesis</keyword>
<comment type="similarity">
    <text evidence="9">Belongs to the trans-sulfuration enzymes family. MET7 subfamily.</text>
</comment>
<comment type="pathway">
    <text evidence="8">Amino-acid biosynthesis; L-methionine biosynthesis via de novo pathway; L-cystathionine from O-succinyl-L-homoserine: step 1/1.</text>
</comment>
<evidence type="ECO:0000313" key="13">
    <source>
        <dbReference type="Proteomes" id="UP000824596"/>
    </source>
</evidence>
<evidence type="ECO:0000256" key="1">
    <source>
        <dbReference type="ARBA" id="ARBA00001933"/>
    </source>
</evidence>
<evidence type="ECO:0000256" key="8">
    <source>
        <dbReference type="ARBA" id="ARBA00060510"/>
    </source>
</evidence>
<dbReference type="InterPro" id="IPR015421">
    <property type="entry name" value="PyrdxlP-dep_Trfase_major"/>
</dbReference>
<evidence type="ECO:0000256" key="10">
    <source>
        <dbReference type="ARBA" id="ARBA00066530"/>
    </source>
</evidence>
<organism evidence="12 13">
    <name type="scientific">Hirsutella rhossiliensis</name>
    <dbReference type="NCBI Taxonomy" id="111463"/>
    <lineage>
        <taxon>Eukaryota</taxon>
        <taxon>Fungi</taxon>
        <taxon>Dikarya</taxon>
        <taxon>Ascomycota</taxon>
        <taxon>Pezizomycotina</taxon>
        <taxon>Sordariomycetes</taxon>
        <taxon>Hypocreomycetidae</taxon>
        <taxon>Hypocreales</taxon>
        <taxon>Ophiocordycipitaceae</taxon>
        <taxon>Hirsutella</taxon>
    </lineage>
</organism>
<keyword evidence="2" id="KW-0028">Amino-acid biosynthesis</keyword>
<dbReference type="Gene3D" id="3.40.640.10">
    <property type="entry name" value="Type I PLP-dependent aspartate aminotransferase-like (Major domain)"/>
    <property type="match status" value="1"/>
</dbReference>
<dbReference type="InterPro" id="IPR054542">
    <property type="entry name" value="Cys_met_metab_PP"/>
</dbReference>
<evidence type="ECO:0000256" key="11">
    <source>
        <dbReference type="ARBA" id="ARBA00083849"/>
    </source>
</evidence>
<dbReference type="AlphaFoldDB" id="A0A9P8MMB1"/>
<keyword evidence="3" id="KW-0808">Transferase</keyword>
<evidence type="ECO:0000313" key="12">
    <source>
        <dbReference type="EMBL" id="KAH0957953.1"/>
    </source>
</evidence>
<dbReference type="SUPFAM" id="SSF53383">
    <property type="entry name" value="PLP-dependent transferases"/>
    <property type="match status" value="1"/>
</dbReference>
<name>A0A9P8MMB1_9HYPO</name>
<evidence type="ECO:0000256" key="3">
    <source>
        <dbReference type="ARBA" id="ARBA00022679"/>
    </source>
</evidence>
<accession>A0A9P8MMB1</accession>
<dbReference type="GO" id="GO:0019346">
    <property type="term" value="P:transsulfuration"/>
    <property type="evidence" value="ECO:0007669"/>
    <property type="project" value="InterPro"/>
</dbReference>
<dbReference type="EC" id="2.5.1.48" evidence="10"/>
<dbReference type="Proteomes" id="UP000824596">
    <property type="component" value="Unassembled WGS sequence"/>
</dbReference>
<evidence type="ECO:0000256" key="9">
    <source>
        <dbReference type="ARBA" id="ARBA00061376"/>
    </source>
</evidence>
<dbReference type="GO" id="GO:0030170">
    <property type="term" value="F:pyridoxal phosphate binding"/>
    <property type="evidence" value="ECO:0007669"/>
    <property type="project" value="InterPro"/>
</dbReference>
<comment type="function">
    <text evidence="7">Catalyzes the formation of L-cystathionine from O-succinyl-L-homoserine (OSHS) and L-cysteine, via a gamma-replacement reaction. In the absence of thiol, catalyzes gamma-elimination to form 2-oxobutanoate, succinate and ammonia.</text>
</comment>
<evidence type="ECO:0000256" key="5">
    <source>
        <dbReference type="ARBA" id="ARBA00023167"/>
    </source>
</evidence>
<dbReference type="Pfam" id="PF01053">
    <property type="entry name" value="Cys_Met_Meta_PP"/>
    <property type="match status" value="1"/>
</dbReference>
<dbReference type="PANTHER" id="PTHR42699:SF1">
    <property type="entry name" value="CYSTATHIONINE GAMMA-SYNTHASE-RELATED"/>
    <property type="match status" value="1"/>
</dbReference>
<gene>
    <name evidence="12" type="ORF">HRG_11046</name>
</gene>
<evidence type="ECO:0000256" key="6">
    <source>
        <dbReference type="ARBA" id="ARBA00051441"/>
    </source>
</evidence>
<sequence>MPSISLGESIPPDTSHALSVSLPTWQSNIGYEEGQEWVVGRMTTGYPRFFIHKNIDGLARDIAAAHGQAGCQAMLFPTPVAARRCLDFVRQRTPADLAARLDTVHLVLDASKVLSPLLKQLSPTISAVLLPQQAFVIAKQYWQHTGDGVSSRKAEFCHSLFKDQRLIPAPSSQLAHNAQKWLLRGPKRYQRLASIDATSSSTIPGPLQSRNTDDFQESSRFLEERFGRNLDLTLVERARSAIRRRIAGLLTHEVDLRHELPPQPVMSSSRGVQSLDEGDVYLFPSGMNAIFNAHRALLAARGQIESVSFGFPYVDSLKILQKFGPGCKFYGNGSLAELDDLERLLRSGQRYLALFCEFPGNPLLACPDLERIRKLADQYDFAIVVDETIGTFANINVLPLADIVVSSLTKIFSGDSNVMGGSTVLNPESRYYGALKKAMHDEVYEDTYWGEDIVVMERNSRDFLVRVDRMNANAEAICEILRDHHLVKSLFYPKLNPSRNHYDARRLPKGGYGGLLSIVFKHREQAQAFYDAMDIAKGPSLGTNFTLCSPYVLLAHYQELSWAAQYGVDADLIRVSVGLEETETLQSTFSDALRVAEVAVGWPRGIDESLDGPHKRSK</sequence>
<dbReference type="GO" id="GO:0003962">
    <property type="term" value="F:cystathionine gamma-synthase activity"/>
    <property type="evidence" value="ECO:0007669"/>
    <property type="project" value="UniProtKB-EC"/>
</dbReference>
<comment type="cofactor">
    <cofactor evidence="1">
        <name>pyridoxal 5'-phosphate</name>
        <dbReference type="ChEBI" id="CHEBI:597326"/>
    </cofactor>
</comment>
<dbReference type="GO" id="GO:0009086">
    <property type="term" value="P:methionine biosynthetic process"/>
    <property type="evidence" value="ECO:0007669"/>
    <property type="project" value="UniProtKB-KW"/>
</dbReference>
<comment type="catalytic activity">
    <reaction evidence="6">
        <text>O-succinyl-L-homoserine + L-cysteine = L,L-cystathionine + succinate + H(+)</text>
        <dbReference type="Rhea" id="RHEA:20397"/>
        <dbReference type="ChEBI" id="CHEBI:15378"/>
        <dbReference type="ChEBI" id="CHEBI:30031"/>
        <dbReference type="ChEBI" id="CHEBI:35235"/>
        <dbReference type="ChEBI" id="CHEBI:57661"/>
        <dbReference type="ChEBI" id="CHEBI:58161"/>
        <dbReference type="EC" id="2.5.1.48"/>
    </reaction>
</comment>
<dbReference type="EMBL" id="JAIZPD010000018">
    <property type="protein sequence ID" value="KAH0957953.1"/>
    <property type="molecule type" value="Genomic_DNA"/>
</dbReference>
<proteinExistence type="inferred from homology"/>
<evidence type="ECO:0000256" key="2">
    <source>
        <dbReference type="ARBA" id="ARBA00022605"/>
    </source>
</evidence>
<dbReference type="FunFam" id="3.90.1150.10:FF:000063">
    <property type="entry name" value="Probable cystathionine gamma-synthase"/>
    <property type="match status" value="1"/>
</dbReference>
<protein>
    <recommendedName>
        <fullName evidence="10">cystathionine gamma-synthase</fullName>
        <ecNumber evidence="10">2.5.1.48</ecNumber>
    </recommendedName>
    <alternativeName>
        <fullName evidence="11">O-succinylhomoserine (thiol)-lyase</fullName>
    </alternativeName>
</protein>
<dbReference type="InterPro" id="IPR051750">
    <property type="entry name" value="Trans-sulfuration_enzymes"/>
</dbReference>
<dbReference type="InterPro" id="IPR015424">
    <property type="entry name" value="PyrdxlP-dep_Trfase"/>
</dbReference>
<reference evidence="12" key="1">
    <citation type="submission" date="2021-09" db="EMBL/GenBank/DDBJ databases">
        <title>A high-quality genome of the endoparasitic fungus Hirsutella rhossiliensis with a comparison of Hirsutella genomes reveals transposable elements contributing to genome size variation.</title>
        <authorList>
            <person name="Lin R."/>
            <person name="Jiao Y."/>
            <person name="Sun X."/>
            <person name="Ling J."/>
            <person name="Xie B."/>
            <person name="Cheng X."/>
        </authorList>
    </citation>
    <scope>NUCLEOTIDE SEQUENCE</scope>
    <source>
        <strain evidence="12">HR02</strain>
    </source>
</reference>
<dbReference type="InterPro" id="IPR015422">
    <property type="entry name" value="PyrdxlP-dep_Trfase_small"/>
</dbReference>
<dbReference type="OrthoDB" id="10047078at2759"/>
<evidence type="ECO:0000256" key="4">
    <source>
        <dbReference type="ARBA" id="ARBA00022898"/>
    </source>
</evidence>
<dbReference type="RefSeq" id="XP_044715467.1">
    <property type="nucleotide sequence ID" value="XM_044869516.1"/>
</dbReference>
<dbReference type="PROSITE" id="PS00868">
    <property type="entry name" value="CYS_MET_METAB_PP"/>
    <property type="match status" value="1"/>
</dbReference>
<dbReference type="PANTHER" id="PTHR42699">
    <property type="match status" value="1"/>
</dbReference>